<dbReference type="InterPro" id="IPR037293">
    <property type="entry name" value="Gal_Oxidase_central_sf"/>
</dbReference>
<gene>
    <name evidence="5" type="ORF">CPELLU_LOCUS1085</name>
</gene>
<dbReference type="InterPro" id="IPR011043">
    <property type="entry name" value="Gal_Oxase/kelch_b-propeller"/>
</dbReference>
<accession>A0A9N8W114</accession>
<dbReference type="PANTHER" id="PTHR32208">
    <property type="entry name" value="SECRETED PROTEIN-RELATED"/>
    <property type="match status" value="1"/>
</dbReference>
<dbReference type="InterPro" id="IPR014756">
    <property type="entry name" value="Ig_E-set"/>
</dbReference>
<dbReference type="AlphaFoldDB" id="A0A9N8W114"/>
<sequence length="552" mass="61337">MKITFLYFLIITLGVLYRTAAQTDSSIIGEWKEIKKAIVGAMHLILVRPTKLLFIDKAGKNPDAVYPDGRYAYSSEYDLTTGNSRILNLKTNTFCSAGSFIENGTLVESGGAEDAFGALNGSQSIRLYNSCDDGSCDWLEFPYLDTARWYNTMTTLPDGRVLNFGGSTIGTTINNDLVNNPTYEFYPKESKSVKFQFLVDTLPYNLYPAVFVLPGPSDQTWLYISANKKAIIWDYIKQIIVRTLPDIPGGPRTYPATGTIFLTPLHYEDNYAAEIVACGGSAEQKVNAKSDKDCARLNLAKPDSGWTLEPFGDFDTGRLMGDYIYLPDGKVLIVNGAGIGFAGWDTGDFTNRTHSASIPQKMPLLYDPKAPLGSRFTRMAEAKYIRVYHSAATLIPDGTVFVAGSNPNEYYCDTCEYPTEYRVEIFKPAYFFKGIPRPIIKSIKGTKTFNSLTPIQVKYGETVTIIMKLDDHIANITASLIHHGFSTHSQHMSSRYVSLKTKNQVPIKSGYAVDVTLPPHPNIMPPGRHNYIYILNRGTPANTAIEINLKRS</sequence>
<keyword evidence="1 2" id="KW-0732">Signal</keyword>
<dbReference type="Pfam" id="PF07250">
    <property type="entry name" value="Glyoxal_oxid_N"/>
    <property type="match status" value="1"/>
</dbReference>
<keyword evidence="6" id="KW-1185">Reference proteome</keyword>
<comment type="caution">
    <text evidence="5">The sequence shown here is derived from an EMBL/GenBank/DDBJ whole genome shotgun (WGS) entry which is preliminary data.</text>
</comment>
<evidence type="ECO:0000313" key="6">
    <source>
        <dbReference type="Proteomes" id="UP000789759"/>
    </source>
</evidence>
<dbReference type="Gene3D" id="2.130.10.80">
    <property type="entry name" value="Galactose oxidase/kelch, beta-propeller"/>
    <property type="match status" value="1"/>
</dbReference>
<reference evidence="5" key="1">
    <citation type="submission" date="2021-06" db="EMBL/GenBank/DDBJ databases">
        <authorList>
            <person name="Kallberg Y."/>
            <person name="Tangrot J."/>
            <person name="Rosling A."/>
        </authorList>
    </citation>
    <scope>NUCLEOTIDE SEQUENCE</scope>
    <source>
        <strain evidence="5">FL966</strain>
    </source>
</reference>
<dbReference type="Pfam" id="PF09118">
    <property type="entry name" value="GO-like_E_set"/>
    <property type="match status" value="1"/>
</dbReference>
<feature type="domain" description="Glyoxal oxidase N-terminal" evidence="3">
    <location>
        <begin position="70"/>
        <end position="430"/>
    </location>
</feature>
<dbReference type="PANTHER" id="PTHR32208:SF21">
    <property type="entry name" value="LOW QUALITY PROTEIN: ALDEHYDE OXIDASE GLOX-LIKE"/>
    <property type="match status" value="1"/>
</dbReference>
<name>A0A9N8W114_9GLOM</name>
<dbReference type="InterPro" id="IPR009880">
    <property type="entry name" value="Glyoxal_oxidase_N"/>
</dbReference>
<proteinExistence type="predicted"/>
<dbReference type="SUPFAM" id="SSF81296">
    <property type="entry name" value="E set domains"/>
    <property type="match status" value="1"/>
</dbReference>
<evidence type="ECO:0000259" key="3">
    <source>
        <dbReference type="Pfam" id="PF07250"/>
    </source>
</evidence>
<dbReference type="Proteomes" id="UP000789759">
    <property type="component" value="Unassembled WGS sequence"/>
</dbReference>
<feature type="domain" description="Galactose oxidase-like Early set" evidence="4">
    <location>
        <begin position="451"/>
        <end position="542"/>
    </location>
</feature>
<dbReference type="InterPro" id="IPR015202">
    <property type="entry name" value="GO-like_E_set"/>
</dbReference>
<dbReference type="Gene3D" id="2.60.40.10">
    <property type="entry name" value="Immunoglobulins"/>
    <property type="match status" value="1"/>
</dbReference>
<dbReference type="InterPro" id="IPR013783">
    <property type="entry name" value="Ig-like_fold"/>
</dbReference>
<dbReference type="SUPFAM" id="SSF50965">
    <property type="entry name" value="Galactose oxidase, central domain"/>
    <property type="match status" value="1"/>
</dbReference>
<protein>
    <submittedName>
        <fullName evidence="5">24064_t:CDS:1</fullName>
    </submittedName>
</protein>
<evidence type="ECO:0000313" key="5">
    <source>
        <dbReference type="EMBL" id="CAG8471311.1"/>
    </source>
</evidence>
<organism evidence="5 6">
    <name type="scientific">Cetraspora pellucida</name>
    <dbReference type="NCBI Taxonomy" id="1433469"/>
    <lineage>
        <taxon>Eukaryota</taxon>
        <taxon>Fungi</taxon>
        <taxon>Fungi incertae sedis</taxon>
        <taxon>Mucoromycota</taxon>
        <taxon>Glomeromycotina</taxon>
        <taxon>Glomeromycetes</taxon>
        <taxon>Diversisporales</taxon>
        <taxon>Gigasporaceae</taxon>
        <taxon>Cetraspora</taxon>
    </lineage>
</organism>
<feature type="chain" id="PRO_5040469808" evidence="2">
    <location>
        <begin position="22"/>
        <end position="552"/>
    </location>
</feature>
<dbReference type="CDD" id="cd02851">
    <property type="entry name" value="E_set_GO_C"/>
    <property type="match status" value="1"/>
</dbReference>
<feature type="signal peptide" evidence="2">
    <location>
        <begin position="1"/>
        <end position="21"/>
    </location>
</feature>
<dbReference type="EMBL" id="CAJVQA010000374">
    <property type="protein sequence ID" value="CAG8471311.1"/>
    <property type="molecule type" value="Genomic_DNA"/>
</dbReference>
<dbReference type="OrthoDB" id="2019572at2759"/>
<evidence type="ECO:0000259" key="4">
    <source>
        <dbReference type="Pfam" id="PF09118"/>
    </source>
</evidence>
<evidence type="ECO:0000256" key="1">
    <source>
        <dbReference type="ARBA" id="ARBA00022729"/>
    </source>
</evidence>
<evidence type="ECO:0000256" key="2">
    <source>
        <dbReference type="SAM" id="SignalP"/>
    </source>
</evidence>